<name>A0AAD7CLW1_MYCRO</name>
<accession>A0AAD7CLW1</accession>
<keyword evidence="3" id="KW-1185">Reference proteome</keyword>
<dbReference type="EMBL" id="JARKIE010000346">
    <property type="protein sequence ID" value="KAJ7652567.1"/>
    <property type="molecule type" value="Genomic_DNA"/>
</dbReference>
<feature type="region of interest" description="Disordered" evidence="1">
    <location>
        <begin position="1"/>
        <end position="30"/>
    </location>
</feature>
<evidence type="ECO:0000256" key="1">
    <source>
        <dbReference type="SAM" id="MobiDB-lite"/>
    </source>
</evidence>
<comment type="caution">
    <text evidence="2">The sequence shown here is derived from an EMBL/GenBank/DDBJ whole genome shotgun (WGS) entry which is preliminary data.</text>
</comment>
<dbReference type="AlphaFoldDB" id="A0AAD7CLW1"/>
<evidence type="ECO:0000313" key="2">
    <source>
        <dbReference type="EMBL" id="KAJ7652567.1"/>
    </source>
</evidence>
<gene>
    <name evidence="2" type="ORF">B0H17DRAFT_1214928</name>
</gene>
<evidence type="ECO:0000313" key="3">
    <source>
        <dbReference type="Proteomes" id="UP001221757"/>
    </source>
</evidence>
<proteinExistence type="predicted"/>
<sequence>MYHSSSNPFLAQPQHANPAWRPPNAQTQQAPPYVAYPHAQQLPYASSHLNPLTNPFAPPHRSVFAPPPAEFLHFDTPSASSSDLSYGHDAPRYRPSGPASHQQPFDSASGYMAEQTPAYKAFSLTTTGWTEDDKLEMSRMNFAEWDGHLRDTLGMHSGALRWLDPKHEAPSMLHNPRAYTVWHDNDTAVRAFLSRVCAPTEREYIRACGSAAEAYNTLLIRHTRRGPLTKIKQLKEMFSIKYGSNPAKHDATSLRLKLLNDAVFASGPIDPQAFLGCAMLAAMSNHPEIVKGLLSVPRLDVEAIKDALAIQNEFPAADNNIPHAYATTAKEFCTTPRCKYPGSHTWPFCTAQGGGMAGKTVEAARAAQDAARGGAPAKQKQMQVQAQTQKRTHIKKDEAGRAYLTSHGEKFYVTQADPEPSANFISLQTDALPSPLDPIYELETWLHEEPRVNIDWNKYTVDPVANAAAAPQTDYVLFSDTAANIHVTPFRSDFVSLSEIPPRAIKGFQGSSVNAVGVGTIVTDRFTLEHALYVPMRPSASCP</sequence>
<feature type="region of interest" description="Disordered" evidence="1">
    <location>
        <begin position="74"/>
        <end position="107"/>
    </location>
</feature>
<dbReference type="Proteomes" id="UP001221757">
    <property type="component" value="Unassembled WGS sequence"/>
</dbReference>
<protein>
    <submittedName>
        <fullName evidence="2">Uncharacterized protein</fullName>
    </submittedName>
</protein>
<reference evidence="2" key="1">
    <citation type="submission" date="2023-03" db="EMBL/GenBank/DDBJ databases">
        <title>Massive genome expansion in bonnet fungi (Mycena s.s.) driven by repeated elements and novel gene families across ecological guilds.</title>
        <authorList>
            <consortium name="Lawrence Berkeley National Laboratory"/>
            <person name="Harder C.B."/>
            <person name="Miyauchi S."/>
            <person name="Viragh M."/>
            <person name="Kuo A."/>
            <person name="Thoen E."/>
            <person name="Andreopoulos B."/>
            <person name="Lu D."/>
            <person name="Skrede I."/>
            <person name="Drula E."/>
            <person name="Henrissat B."/>
            <person name="Morin E."/>
            <person name="Kohler A."/>
            <person name="Barry K."/>
            <person name="LaButti K."/>
            <person name="Morin E."/>
            <person name="Salamov A."/>
            <person name="Lipzen A."/>
            <person name="Mereny Z."/>
            <person name="Hegedus B."/>
            <person name="Baldrian P."/>
            <person name="Stursova M."/>
            <person name="Weitz H."/>
            <person name="Taylor A."/>
            <person name="Grigoriev I.V."/>
            <person name="Nagy L.G."/>
            <person name="Martin F."/>
            <person name="Kauserud H."/>
        </authorList>
    </citation>
    <scope>NUCLEOTIDE SEQUENCE</scope>
    <source>
        <strain evidence="2">CBHHK067</strain>
    </source>
</reference>
<organism evidence="2 3">
    <name type="scientific">Mycena rosella</name>
    <name type="common">Pink bonnet</name>
    <name type="synonym">Agaricus rosellus</name>
    <dbReference type="NCBI Taxonomy" id="1033263"/>
    <lineage>
        <taxon>Eukaryota</taxon>
        <taxon>Fungi</taxon>
        <taxon>Dikarya</taxon>
        <taxon>Basidiomycota</taxon>
        <taxon>Agaricomycotina</taxon>
        <taxon>Agaricomycetes</taxon>
        <taxon>Agaricomycetidae</taxon>
        <taxon>Agaricales</taxon>
        <taxon>Marasmiineae</taxon>
        <taxon>Mycenaceae</taxon>
        <taxon>Mycena</taxon>
    </lineage>
</organism>